<organism evidence="1 2">
    <name type="scientific">Dermatophagoides farinae</name>
    <name type="common">American house dust mite</name>
    <dbReference type="NCBI Taxonomy" id="6954"/>
    <lineage>
        <taxon>Eukaryota</taxon>
        <taxon>Metazoa</taxon>
        <taxon>Ecdysozoa</taxon>
        <taxon>Arthropoda</taxon>
        <taxon>Chelicerata</taxon>
        <taxon>Arachnida</taxon>
        <taxon>Acari</taxon>
        <taxon>Acariformes</taxon>
        <taxon>Sarcoptiformes</taxon>
        <taxon>Astigmata</taxon>
        <taxon>Psoroptidia</taxon>
        <taxon>Analgoidea</taxon>
        <taxon>Pyroglyphidae</taxon>
        <taxon>Dermatophagoidinae</taxon>
        <taxon>Dermatophagoides</taxon>
    </lineage>
</organism>
<dbReference type="AlphaFoldDB" id="A0A922HK69"/>
<evidence type="ECO:0000313" key="2">
    <source>
        <dbReference type="Proteomes" id="UP000790347"/>
    </source>
</evidence>
<dbReference type="Proteomes" id="UP000790347">
    <property type="component" value="Unassembled WGS sequence"/>
</dbReference>
<reference evidence="1" key="2">
    <citation type="journal article" date="2022" name="Res Sq">
        <title>Comparative Genomics Reveals Insights into the Divergent Evolution of Astigmatic Mites and Household Pest Adaptations.</title>
        <authorList>
            <person name="Xiong Q."/>
            <person name="Wan A.T.-Y."/>
            <person name="Liu X.-Y."/>
            <person name="Fung C.S.-H."/>
            <person name="Xiao X."/>
            <person name="Malainual N."/>
            <person name="Hou J."/>
            <person name="Wang L."/>
            <person name="Wang M."/>
            <person name="Yang K."/>
            <person name="Cui Y."/>
            <person name="Leung E."/>
            <person name="Nong W."/>
            <person name="Shin S.-K."/>
            <person name="Au S."/>
            <person name="Jeong K.Y."/>
            <person name="Chew F.T."/>
            <person name="Hui J."/>
            <person name="Leung T.F."/>
            <person name="Tungtrongchitr A."/>
            <person name="Zhong N."/>
            <person name="Liu Z."/>
            <person name="Tsui S."/>
        </authorList>
    </citation>
    <scope>NUCLEOTIDE SEQUENCE</scope>
    <source>
        <strain evidence="1">Derf</strain>
        <tissue evidence="1">Whole organism</tissue>
    </source>
</reference>
<accession>A0A922HK69</accession>
<keyword evidence="2" id="KW-1185">Reference proteome</keyword>
<protein>
    <submittedName>
        <fullName evidence="1">Uncharacterized protein</fullName>
    </submittedName>
</protein>
<sequence>MFICVLIDEINVSNNYFLYHYYCLKYSASAALCEMTPGSLIPSGSRYIYDPLTLPCASPDSERVNVIPYSSVVSYVKLYGSGAGSASACLAERDAVGAEYDATNGCDRAKPR</sequence>
<proteinExistence type="predicted"/>
<gene>
    <name evidence="1" type="ORF">DERF_014903</name>
</gene>
<reference evidence="1" key="1">
    <citation type="submission" date="2013-05" db="EMBL/GenBank/DDBJ databases">
        <authorList>
            <person name="Yim A.K.Y."/>
            <person name="Chan T.F."/>
            <person name="Ji K.M."/>
            <person name="Liu X.Y."/>
            <person name="Zhou J.W."/>
            <person name="Li R.Q."/>
            <person name="Yang K.Y."/>
            <person name="Li J."/>
            <person name="Li M."/>
            <person name="Law P.T.W."/>
            <person name="Wu Y.L."/>
            <person name="Cai Z.L."/>
            <person name="Qin H."/>
            <person name="Bao Y."/>
            <person name="Leung R.K.K."/>
            <person name="Ng P.K.S."/>
            <person name="Zou J."/>
            <person name="Zhong X.J."/>
            <person name="Ran P.X."/>
            <person name="Zhong N.S."/>
            <person name="Liu Z.G."/>
            <person name="Tsui S.K.W."/>
        </authorList>
    </citation>
    <scope>NUCLEOTIDE SEQUENCE</scope>
    <source>
        <strain evidence="1">Derf</strain>
        <tissue evidence="1">Whole organism</tissue>
    </source>
</reference>
<dbReference type="EMBL" id="ASGP02000008">
    <property type="protein sequence ID" value="KAH9494194.1"/>
    <property type="molecule type" value="Genomic_DNA"/>
</dbReference>
<comment type="caution">
    <text evidence="1">The sequence shown here is derived from an EMBL/GenBank/DDBJ whole genome shotgun (WGS) entry which is preliminary data.</text>
</comment>
<name>A0A922HK69_DERFA</name>
<evidence type="ECO:0000313" key="1">
    <source>
        <dbReference type="EMBL" id="KAH9494194.1"/>
    </source>
</evidence>